<organism evidence="7 8">
    <name type="scientific">Bifidobacterium cebidarum</name>
    <dbReference type="NCBI Taxonomy" id="2650773"/>
    <lineage>
        <taxon>Bacteria</taxon>
        <taxon>Bacillati</taxon>
        <taxon>Actinomycetota</taxon>
        <taxon>Actinomycetes</taxon>
        <taxon>Bifidobacteriales</taxon>
        <taxon>Bifidobacteriaceae</taxon>
        <taxon>Bifidobacterium</taxon>
    </lineage>
</organism>
<feature type="transmembrane region" description="Helical" evidence="5">
    <location>
        <begin position="359"/>
        <end position="381"/>
    </location>
</feature>
<keyword evidence="3 5" id="KW-1133">Transmembrane helix</keyword>
<dbReference type="PANTHER" id="PTHR23523:SF2">
    <property type="entry name" value="2-NITROIMIDAZOLE TRANSPORTER"/>
    <property type="match status" value="1"/>
</dbReference>
<gene>
    <name evidence="7" type="ORF">F7D08_1355</name>
</gene>
<dbReference type="InterPro" id="IPR020846">
    <property type="entry name" value="MFS_dom"/>
</dbReference>
<dbReference type="InterPro" id="IPR036259">
    <property type="entry name" value="MFS_trans_sf"/>
</dbReference>
<feature type="transmembrane region" description="Helical" evidence="5">
    <location>
        <begin position="324"/>
        <end position="347"/>
    </location>
</feature>
<accession>A0A6I1G928</accession>
<dbReference type="RefSeq" id="WP_152209932.1">
    <property type="nucleotide sequence ID" value="NZ_WBVS01000006.1"/>
</dbReference>
<feature type="transmembrane region" description="Helical" evidence="5">
    <location>
        <begin position="387"/>
        <end position="408"/>
    </location>
</feature>
<feature type="transmembrane region" description="Helical" evidence="5">
    <location>
        <begin position="299"/>
        <end position="318"/>
    </location>
</feature>
<keyword evidence="8" id="KW-1185">Reference proteome</keyword>
<comment type="caution">
    <text evidence="7">The sequence shown here is derived from an EMBL/GenBank/DDBJ whole genome shotgun (WGS) entry which is preliminary data.</text>
</comment>
<feature type="transmembrane region" description="Helical" evidence="5">
    <location>
        <begin position="236"/>
        <end position="260"/>
    </location>
</feature>
<protein>
    <submittedName>
        <fullName evidence="7">MFS transporter</fullName>
    </submittedName>
</protein>
<evidence type="ECO:0000259" key="6">
    <source>
        <dbReference type="PROSITE" id="PS50850"/>
    </source>
</evidence>
<feature type="transmembrane region" description="Helical" evidence="5">
    <location>
        <begin position="145"/>
        <end position="164"/>
    </location>
</feature>
<feature type="transmembrane region" description="Helical" evidence="5">
    <location>
        <begin position="88"/>
        <end position="105"/>
    </location>
</feature>
<feature type="transmembrane region" description="Helical" evidence="5">
    <location>
        <begin position="17"/>
        <end position="35"/>
    </location>
</feature>
<evidence type="ECO:0000313" key="8">
    <source>
        <dbReference type="Proteomes" id="UP000468413"/>
    </source>
</evidence>
<dbReference type="Pfam" id="PF07690">
    <property type="entry name" value="MFS_1"/>
    <property type="match status" value="1"/>
</dbReference>
<dbReference type="SUPFAM" id="SSF103473">
    <property type="entry name" value="MFS general substrate transporter"/>
    <property type="match status" value="1"/>
</dbReference>
<evidence type="ECO:0000256" key="2">
    <source>
        <dbReference type="ARBA" id="ARBA00022692"/>
    </source>
</evidence>
<dbReference type="GO" id="GO:0005886">
    <property type="term" value="C:plasma membrane"/>
    <property type="evidence" value="ECO:0007669"/>
    <property type="project" value="UniProtKB-SubCell"/>
</dbReference>
<evidence type="ECO:0000256" key="5">
    <source>
        <dbReference type="SAM" id="Phobius"/>
    </source>
</evidence>
<dbReference type="Gene3D" id="1.20.1250.20">
    <property type="entry name" value="MFS general substrate transporter like domains"/>
    <property type="match status" value="1"/>
</dbReference>
<dbReference type="GO" id="GO:0022857">
    <property type="term" value="F:transmembrane transporter activity"/>
    <property type="evidence" value="ECO:0007669"/>
    <property type="project" value="InterPro"/>
</dbReference>
<sequence length="416" mass="43657">MEQTTERHLTPSSASRFVTAILTALVFVVALNLRAPLTSVGPLLPRIGTSEHLNATMQGLLGSLPIFAFALVSPMVHRIAERLGIERTVLVAMAFLTLGIVIRSTCGTTGLWVGTLVIGCSIAVGNVLVPAIVKRDYPGRTSLATGIYSACMTGMAAFASAVTLPLSDAIGWRGTLGIWAVPAGTVTLLWLWRSRVNAPRTAVGAGTVVEARSDDRRGSAPTTRSRRVSMWKKPEAWAVTLFMGLQSVNYYVCVTWLPTIEVSFGVPADRTGWHLAVFQLVGIVMGLLIPVLLKGDSQVAAVVVASVPLAIGALGLAFAPQLDLLWIVIASIGSGCSLVVALSLIGLKTSTTEETTQLSGMAQCVGYLLAAVGPTLAGTLYDITSGWRTVLIMLAILAVAQTAIGVIVGRGTGVKR</sequence>
<dbReference type="PANTHER" id="PTHR23523">
    <property type="match status" value="1"/>
</dbReference>
<feature type="transmembrane region" description="Helical" evidence="5">
    <location>
        <begin position="111"/>
        <end position="133"/>
    </location>
</feature>
<comment type="subcellular location">
    <subcellularLocation>
        <location evidence="1">Cell membrane</location>
        <topology evidence="1">Multi-pass membrane protein</topology>
    </subcellularLocation>
</comment>
<feature type="transmembrane region" description="Helical" evidence="5">
    <location>
        <begin position="272"/>
        <end position="292"/>
    </location>
</feature>
<dbReference type="Proteomes" id="UP000468413">
    <property type="component" value="Unassembled WGS sequence"/>
</dbReference>
<evidence type="ECO:0000256" key="4">
    <source>
        <dbReference type="ARBA" id="ARBA00023136"/>
    </source>
</evidence>
<dbReference type="InterPro" id="IPR052524">
    <property type="entry name" value="MFS_Cyanate_Porter"/>
</dbReference>
<dbReference type="AlphaFoldDB" id="A0A6I1G928"/>
<keyword evidence="2 5" id="KW-0812">Transmembrane</keyword>
<keyword evidence="4 5" id="KW-0472">Membrane</keyword>
<evidence type="ECO:0000256" key="3">
    <source>
        <dbReference type="ARBA" id="ARBA00022989"/>
    </source>
</evidence>
<feature type="transmembrane region" description="Helical" evidence="5">
    <location>
        <begin position="170"/>
        <end position="192"/>
    </location>
</feature>
<reference evidence="7 8" key="1">
    <citation type="submission" date="2019-09" db="EMBL/GenBank/DDBJ databases">
        <title>Characterization of the phylogenetic diversity of two novel species belonging to the genus Bifidobacterium: Bifidobacterium cebidarum sp. nov. and Bifidobacterium leontopitheci sp. nov.</title>
        <authorList>
            <person name="Lugli G.A."/>
            <person name="Duranti S."/>
            <person name="Milani C."/>
            <person name="Turroni F."/>
            <person name="Ventura M."/>
        </authorList>
    </citation>
    <scope>NUCLEOTIDE SEQUENCE [LARGE SCALE GENOMIC DNA]</scope>
    <source>
        <strain evidence="7 8">LMG 31469</strain>
    </source>
</reference>
<dbReference type="InterPro" id="IPR011701">
    <property type="entry name" value="MFS"/>
</dbReference>
<proteinExistence type="predicted"/>
<feature type="domain" description="Major facilitator superfamily (MFS) profile" evidence="6">
    <location>
        <begin position="18"/>
        <end position="413"/>
    </location>
</feature>
<feature type="transmembrane region" description="Helical" evidence="5">
    <location>
        <begin position="55"/>
        <end position="76"/>
    </location>
</feature>
<name>A0A6I1G928_9BIFI</name>
<dbReference type="PROSITE" id="PS50850">
    <property type="entry name" value="MFS"/>
    <property type="match status" value="1"/>
</dbReference>
<dbReference type="EMBL" id="WBVS01000006">
    <property type="protein sequence ID" value="KAB7787961.1"/>
    <property type="molecule type" value="Genomic_DNA"/>
</dbReference>
<evidence type="ECO:0000313" key="7">
    <source>
        <dbReference type="EMBL" id="KAB7787961.1"/>
    </source>
</evidence>
<dbReference type="CDD" id="cd17339">
    <property type="entry name" value="MFS_NIMT_CynX_like"/>
    <property type="match status" value="1"/>
</dbReference>
<evidence type="ECO:0000256" key="1">
    <source>
        <dbReference type="ARBA" id="ARBA00004651"/>
    </source>
</evidence>